<organism evidence="1 2">
    <name type="scientific">Chlorella ohadii</name>
    <dbReference type="NCBI Taxonomy" id="2649997"/>
    <lineage>
        <taxon>Eukaryota</taxon>
        <taxon>Viridiplantae</taxon>
        <taxon>Chlorophyta</taxon>
        <taxon>core chlorophytes</taxon>
        <taxon>Trebouxiophyceae</taxon>
        <taxon>Chlorellales</taxon>
        <taxon>Chlorellaceae</taxon>
        <taxon>Chlorella clade</taxon>
        <taxon>Chlorella</taxon>
    </lineage>
</organism>
<evidence type="ECO:0000313" key="1">
    <source>
        <dbReference type="EMBL" id="KAI7838650.1"/>
    </source>
</evidence>
<dbReference type="AlphaFoldDB" id="A0AAD5DMW4"/>
<dbReference type="Proteomes" id="UP001205105">
    <property type="component" value="Unassembled WGS sequence"/>
</dbReference>
<accession>A0AAD5DMW4</accession>
<keyword evidence="2" id="KW-1185">Reference proteome</keyword>
<gene>
    <name evidence="1" type="ORF">COHA_007576</name>
</gene>
<sequence>MRYNTWGYDHSAFSTSFSWTFERDASGMPIYPTPEDCCRWCRSSWDCVYWEHRTFTGSVEANCYFYNKPAPVNLTAHDYANEYAKVRTGTLGYATLVRAPPPPPEDGSYSDPGVPREGTYSMLASDTCSVCGSTMKGDLGCRALYGAPRVQPLNDYRLIFFVKKCMDAYIAKHRVMAACGDDRRLYSSPLIKFSKACTQLVSGRAWYLSVRVGYPCFGTPRRVNGKIVGYPAWGRYRVHNLYCNIWQKAPIGGVAQPYDVNEFYRF</sequence>
<comment type="caution">
    <text evidence="1">The sequence shown here is derived from an EMBL/GenBank/DDBJ whole genome shotgun (WGS) entry which is preliminary data.</text>
</comment>
<proteinExistence type="predicted"/>
<name>A0AAD5DMW4_9CHLO</name>
<reference evidence="1" key="1">
    <citation type="submission" date="2020-11" db="EMBL/GenBank/DDBJ databases">
        <title>Chlorella ohadii genome sequencing and assembly.</title>
        <authorList>
            <person name="Murik O."/>
            <person name="Treves H."/>
            <person name="Kedem I."/>
            <person name="Shotland Y."/>
            <person name="Kaplan A."/>
        </authorList>
    </citation>
    <scope>NUCLEOTIDE SEQUENCE</scope>
    <source>
        <strain evidence="1">1</strain>
    </source>
</reference>
<evidence type="ECO:0000313" key="2">
    <source>
        <dbReference type="Proteomes" id="UP001205105"/>
    </source>
</evidence>
<protein>
    <submittedName>
        <fullName evidence="1">Uncharacterized protein</fullName>
    </submittedName>
</protein>
<dbReference type="EMBL" id="JADXDR010000120">
    <property type="protein sequence ID" value="KAI7838650.1"/>
    <property type="molecule type" value="Genomic_DNA"/>
</dbReference>